<reference evidence="7" key="1">
    <citation type="submission" date="2024-05" db="EMBL/GenBank/DDBJ databases">
        <title>Alkalihalobacillus sp. strain MEB203 novel alkaliphilic bacterium from Lonar Lake, India.</title>
        <authorList>
            <person name="Joshi A."/>
            <person name="Thite S."/>
            <person name="Mengade P."/>
        </authorList>
    </citation>
    <scope>NUCLEOTIDE SEQUENCE</scope>
    <source>
        <strain evidence="7">MEB 203</strain>
    </source>
</reference>
<dbReference type="InterPro" id="IPR050624">
    <property type="entry name" value="HTH-type_Tx_Regulator"/>
</dbReference>
<evidence type="ECO:0000259" key="6">
    <source>
        <dbReference type="PROSITE" id="PS50977"/>
    </source>
</evidence>
<dbReference type="RefSeq" id="WP_275119094.1">
    <property type="nucleotide sequence ID" value="NZ_JAOTPO010000009.1"/>
</dbReference>
<evidence type="ECO:0000256" key="1">
    <source>
        <dbReference type="ARBA" id="ARBA00022491"/>
    </source>
</evidence>
<evidence type="ECO:0000313" key="7">
    <source>
        <dbReference type="EMBL" id="MDE5414482.1"/>
    </source>
</evidence>
<sequence length="196" mass="22975">MKKRALERREQILKAAFHAVADKGFEAVTLQDFADYAGVSKGVTNYYFENKEDVFSSLLDWVTKQIYKNECEAINDQSSAMKKLEAYIHSVFISPEKNRTFYKVYLDFIAQASRNERYQQINLQFYENCWGLGREIIVFGQEEGVFPKELDLNQSAKMIRATIDGCLIQWLMCNQDELHELYKQSCLETIVRFLRC</sequence>
<dbReference type="SUPFAM" id="SSF48498">
    <property type="entry name" value="Tetracyclin repressor-like, C-terminal domain"/>
    <property type="match status" value="1"/>
</dbReference>
<comment type="caution">
    <text evidence="7">The sequence shown here is derived from an EMBL/GenBank/DDBJ whole genome shotgun (WGS) entry which is preliminary data.</text>
</comment>
<dbReference type="Proteomes" id="UP001148125">
    <property type="component" value="Unassembled WGS sequence"/>
</dbReference>
<dbReference type="PANTHER" id="PTHR43479">
    <property type="entry name" value="ACREF/ENVCD OPERON REPRESSOR-RELATED"/>
    <property type="match status" value="1"/>
</dbReference>
<dbReference type="PRINTS" id="PR00455">
    <property type="entry name" value="HTHTETR"/>
</dbReference>
<feature type="DNA-binding region" description="H-T-H motif" evidence="5">
    <location>
        <begin position="29"/>
        <end position="48"/>
    </location>
</feature>
<dbReference type="InterPro" id="IPR039538">
    <property type="entry name" value="BetI_C"/>
</dbReference>
<keyword evidence="1" id="KW-0678">Repressor</keyword>
<dbReference type="SUPFAM" id="SSF46689">
    <property type="entry name" value="Homeodomain-like"/>
    <property type="match status" value="1"/>
</dbReference>
<keyword evidence="3 5" id="KW-0238">DNA-binding</keyword>
<dbReference type="Gene3D" id="1.10.10.60">
    <property type="entry name" value="Homeodomain-like"/>
    <property type="match status" value="1"/>
</dbReference>
<accession>A0ABT5VGM9</accession>
<dbReference type="Pfam" id="PF00440">
    <property type="entry name" value="TetR_N"/>
    <property type="match status" value="1"/>
</dbReference>
<dbReference type="InterPro" id="IPR001647">
    <property type="entry name" value="HTH_TetR"/>
</dbReference>
<dbReference type="InterPro" id="IPR036271">
    <property type="entry name" value="Tet_transcr_reg_TetR-rel_C_sf"/>
</dbReference>
<gene>
    <name evidence="7" type="ORF">N7Z68_13970</name>
</gene>
<keyword evidence="8" id="KW-1185">Reference proteome</keyword>
<organism evidence="7 8">
    <name type="scientific">Alkalihalobacterium chitinilyticum</name>
    <dbReference type="NCBI Taxonomy" id="2980103"/>
    <lineage>
        <taxon>Bacteria</taxon>
        <taxon>Bacillati</taxon>
        <taxon>Bacillota</taxon>
        <taxon>Bacilli</taxon>
        <taxon>Bacillales</taxon>
        <taxon>Bacillaceae</taxon>
        <taxon>Alkalihalobacterium</taxon>
    </lineage>
</organism>
<evidence type="ECO:0000256" key="3">
    <source>
        <dbReference type="ARBA" id="ARBA00023125"/>
    </source>
</evidence>
<feature type="domain" description="HTH tetR-type" evidence="6">
    <location>
        <begin position="6"/>
        <end position="66"/>
    </location>
</feature>
<evidence type="ECO:0000256" key="2">
    <source>
        <dbReference type="ARBA" id="ARBA00023015"/>
    </source>
</evidence>
<name>A0ABT5VGM9_9BACI</name>
<dbReference type="EMBL" id="JAOTPO010000009">
    <property type="protein sequence ID" value="MDE5414482.1"/>
    <property type="molecule type" value="Genomic_DNA"/>
</dbReference>
<keyword evidence="2" id="KW-0805">Transcription regulation</keyword>
<keyword evidence="4" id="KW-0804">Transcription</keyword>
<protein>
    <submittedName>
        <fullName evidence="7">TetR family transcriptional regulator C-terminal domain-containing protein</fullName>
    </submittedName>
</protein>
<evidence type="ECO:0000256" key="5">
    <source>
        <dbReference type="PROSITE-ProRule" id="PRU00335"/>
    </source>
</evidence>
<evidence type="ECO:0000256" key="4">
    <source>
        <dbReference type="ARBA" id="ARBA00023163"/>
    </source>
</evidence>
<proteinExistence type="predicted"/>
<dbReference type="PANTHER" id="PTHR43479:SF11">
    <property type="entry name" value="ACREF_ENVCD OPERON REPRESSOR-RELATED"/>
    <property type="match status" value="1"/>
</dbReference>
<dbReference type="Gene3D" id="1.10.357.10">
    <property type="entry name" value="Tetracycline Repressor, domain 2"/>
    <property type="match status" value="1"/>
</dbReference>
<dbReference type="Pfam" id="PF13977">
    <property type="entry name" value="TetR_C_6"/>
    <property type="match status" value="1"/>
</dbReference>
<evidence type="ECO:0000313" key="8">
    <source>
        <dbReference type="Proteomes" id="UP001148125"/>
    </source>
</evidence>
<dbReference type="PROSITE" id="PS50977">
    <property type="entry name" value="HTH_TETR_2"/>
    <property type="match status" value="1"/>
</dbReference>
<dbReference type="InterPro" id="IPR009057">
    <property type="entry name" value="Homeodomain-like_sf"/>
</dbReference>